<reference evidence="2" key="1">
    <citation type="journal article" date="2019" name="Int. J. Syst. Evol. Microbiol.">
        <title>The Global Catalogue of Microorganisms (GCM) 10K type strain sequencing project: providing services to taxonomists for standard genome sequencing and annotation.</title>
        <authorList>
            <consortium name="The Broad Institute Genomics Platform"/>
            <consortium name="The Broad Institute Genome Sequencing Center for Infectious Disease"/>
            <person name="Wu L."/>
            <person name="Ma J."/>
        </authorList>
    </citation>
    <scope>NUCLEOTIDE SEQUENCE [LARGE SCALE GENOMIC DNA]</scope>
    <source>
        <strain evidence="2">JCM 10083</strain>
    </source>
</reference>
<keyword evidence="2" id="KW-1185">Reference proteome</keyword>
<protein>
    <submittedName>
        <fullName evidence="1">Uncharacterized protein</fullName>
    </submittedName>
</protein>
<sequence length="81" mass="8571">MSEKTMPALTITTEVASHVLWRHDEGDAKPSDFIQTLIGMVAGGGRDELLHLVNAYADAMDIAETGDGIAFLKVITGAPTS</sequence>
<evidence type="ECO:0000313" key="1">
    <source>
        <dbReference type="EMBL" id="MFC7603737.1"/>
    </source>
</evidence>
<name>A0ABW2T6Q2_9ACTN</name>
<proteinExistence type="predicted"/>
<organism evidence="1 2">
    <name type="scientific">Streptosporangium amethystogenes subsp. fukuiense</name>
    <dbReference type="NCBI Taxonomy" id="698418"/>
    <lineage>
        <taxon>Bacteria</taxon>
        <taxon>Bacillati</taxon>
        <taxon>Actinomycetota</taxon>
        <taxon>Actinomycetes</taxon>
        <taxon>Streptosporangiales</taxon>
        <taxon>Streptosporangiaceae</taxon>
        <taxon>Streptosporangium</taxon>
    </lineage>
</organism>
<dbReference type="Proteomes" id="UP001596514">
    <property type="component" value="Unassembled WGS sequence"/>
</dbReference>
<evidence type="ECO:0000313" key="2">
    <source>
        <dbReference type="Proteomes" id="UP001596514"/>
    </source>
</evidence>
<accession>A0ABW2T6Q2</accession>
<dbReference type="EMBL" id="JBHTEE010000001">
    <property type="protein sequence ID" value="MFC7603737.1"/>
    <property type="molecule type" value="Genomic_DNA"/>
</dbReference>
<comment type="caution">
    <text evidence="1">The sequence shown here is derived from an EMBL/GenBank/DDBJ whole genome shotgun (WGS) entry which is preliminary data.</text>
</comment>
<dbReference type="RefSeq" id="WP_343981813.1">
    <property type="nucleotide sequence ID" value="NZ_BAAAGK010000233.1"/>
</dbReference>
<gene>
    <name evidence="1" type="ORF">ACFQVD_26845</name>
</gene>